<evidence type="ECO:0000313" key="2">
    <source>
        <dbReference type="EMBL" id="RDB23210.1"/>
    </source>
</evidence>
<reference evidence="2" key="1">
    <citation type="submission" date="2018-04" db="EMBL/GenBank/DDBJ databases">
        <title>Whole genome sequencing of Hypsizygus marmoreus.</title>
        <authorList>
            <person name="Choi I.-G."/>
            <person name="Min B."/>
            <person name="Kim J.-G."/>
            <person name="Kim S."/>
            <person name="Oh Y.-L."/>
            <person name="Kong W.-S."/>
            <person name="Park H."/>
            <person name="Jeong J."/>
            <person name="Song E.-S."/>
        </authorList>
    </citation>
    <scope>NUCLEOTIDE SEQUENCE [LARGE SCALE GENOMIC DNA]</scope>
    <source>
        <strain evidence="2">51987-8</strain>
    </source>
</reference>
<gene>
    <name evidence="2" type="ORF">Hypma_009630</name>
</gene>
<proteinExistence type="predicted"/>
<dbReference type="CDD" id="cd20557">
    <property type="entry name" value="CYCLIN_ScPCL1-like"/>
    <property type="match status" value="1"/>
</dbReference>
<dbReference type="PANTHER" id="PTHR15615:SF120">
    <property type="entry name" value="CYCLIN N-TERMINAL DOMAIN-CONTAINING PROTEIN"/>
    <property type="match status" value="1"/>
</dbReference>
<feature type="compositionally biased region" description="Polar residues" evidence="1">
    <location>
        <begin position="276"/>
        <end position="298"/>
    </location>
</feature>
<dbReference type="InterPro" id="IPR013922">
    <property type="entry name" value="Cyclin_PHO80-like"/>
</dbReference>
<dbReference type="Proteomes" id="UP000076154">
    <property type="component" value="Unassembled WGS sequence"/>
</dbReference>
<accession>A0A369JPP5</accession>
<dbReference type="AlphaFoldDB" id="A0A369JPP5"/>
<feature type="region of interest" description="Disordered" evidence="1">
    <location>
        <begin position="338"/>
        <end position="361"/>
    </location>
</feature>
<protein>
    <recommendedName>
        <fullName evidence="4">Meiotically up-regulated gene 80 protein</fullName>
    </recommendedName>
</protein>
<feature type="compositionally biased region" description="Basic and acidic residues" evidence="1">
    <location>
        <begin position="733"/>
        <end position="747"/>
    </location>
</feature>
<feature type="region of interest" description="Disordered" evidence="1">
    <location>
        <begin position="252"/>
        <end position="298"/>
    </location>
</feature>
<dbReference type="EMBL" id="LUEZ02000047">
    <property type="protein sequence ID" value="RDB23210.1"/>
    <property type="molecule type" value="Genomic_DNA"/>
</dbReference>
<keyword evidence="3" id="KW-1185">Reference proteome</keyword>
<evidence type="ECO:0000313" key="3">
    <source>
        <dbReference type="Proteomes" id="UP000076154"/>
    </source>
</evidence>
<dbReference type="GO" id="GO:0000307">
    <property type="term" value="C:cyclin-dependent protein kinase holoenzyme complex"/>
    <property type="evidence" value="ECO:0007669"/>
    <property type="project" value="TreeGrafter"/>
</dbReference>
<sequence>MEHEFCFIISQPPAFTTRQLRRRLKRAVFPLSFRIVEIPAAGLTGFQQPAISSVFFLYSVFQKARLRCAFAISASCISTASQVFLVYDNTLTTATFLSRSSIALSSKGALRSEPSCHLHVVRAAGAVLLSIPGFQMPVPVPRHSKPVAHPVVKKVNCSDGQAIPFQNITRTLPVSPTGPPPSFGTREQWINSLPTWRRTKPRRIWEDDSRRAEQRVQQNFYRGLIGAGNASVIKGAPADACIPPLCPMLEAGQPPTGMQTDSLPGSDNDADDEMSSEYSAMDQSHLENQSQWSASSSIGNDPVALIEDKAQAQTIGSLDVILSAYEEQPYERGAFTPVFEDQSPSTASGQDRASSPIEPITPFGEYVDRAVASAQSYPECDNTLSNDVAFPYACGYQESTRGPPCYPVESGYEHTSEQPKEPVPAPEVVTPSATVGYKKLAEPLSEWVANYVWKVCTTGLSLPSIFARPSTHTLAFYPNLPPSYLAASVHSLLLSTLLQPSAVFLAIWYIVRLPVYFAAAALGPELAKEARFRAALLGDSHTGFEREAMEASAPFRLIVLGCMLANKWLDDHTFSNQTWHNISNVPIQALNSLESLTLDIFSYDLTVPSREWSQWLTHVMSYHQALASPTHPQPISRPSTNPHSIVRKAIHEIIQAPVACNTFTVPQPVFLGLEERRREKLEKEQAMAADVLEIDLDEDGPLREEYLPKRRVSGAIRNSQTLVPSTAVDHVSETGHGWERRGNHDSGKPLPPPAKWSPAGDEPILREQNRTTGQYVAVQPPIVHNVTTYPTSYHPPVDVSVSHLTWNPAVYPPVKPQAHSYGFGFPALDVDAAYQHYPYVPQIAISHSRSHSLSLDQENMQARNHMRSYSQSRFDYRCSDIRMTANELAPQSQVDASWMGSGLYPYHGPAFAPIHNVHHYQSTWLRT</sequence>
<dbReference type="Gene3D" id="1.10.472.10">
    <property type="entry name" value="Cyclin-like"/>
    <property type="match status" value="1"/>
</dbReference>
<comment type="caution">
    <text evidence="2">The sequence shown here is derived from an EMBL/GenBank/DDBJ whole genome shotgun (WGS) entry which is preliminary data.</text>
</comment>
<dbReference type="OrthoDB" id="286814at2759"/>
<feature type="region of interest" description="Disordered" evidence="1">
    <location>
        <begin position="733"/>
        <end position="761"/>
    </location>
</feature>
<feature type="compositionally biased region" description="Polar residues" evidence="1">
    <location>
        <begin position="256"/>
        <end position="265"/>
    </location>
</feature>
<feature type="compositionally biased region" description="Polar residues" evidence="1">
    <location>
        <begin position="342"/>
        <end position="353"/>
    </location>
</feature>
<organism evidence="2 3">
    <name type="scientific">Hypsizygus marmoreus</name>
    <name type="common">White beech mushroom</name>
    <name type="synonym">Agaricus marmoreus</name>
    <dbReference type="NCBI Taxonomy" id="39966"/>
    <lineage>
        <taxon>Eukaryota</taxon>
        <taxon>Fungi</taxon>
        <taxon>Dikarya</taxon>
        <taxon>Basidiomycota</taxon>
        <taxon>Agaricomycotina</taxon>
        <taxon>Agaricomycetes</taxon>
        <taxon>Agaricomycetidae</taxon>
        <taxon>Agaricales</taxon>
        <taxon>Tricholomatineae</taxon>
        <taxon>Lyophyllaceae</taxon>
        <taxon>Hypsizygus</taxon>
    </lineage>
</organism>
<dbReference type="GO" id="GO:0016538">
    <property type="term" value="F:cyclin-dependent protein serine/threonine kinase regulator activity"/>
    <property type="evidence" value="ECO:0007669"/>
    <property type="project" value="TreeGrafter"/>
</dbReference>
<name>A0A369JPP5_HYPMA</name>
<dbReference type="GO" id="GO:0005634">
    <property type="term" value="C:nucleus"/>
    <property type="evidence" value="ECO:0007669"/>
    <property type="project" value="TreeGrafter"/>
</dbReference>
<dbReference type="GO" id="GO:0019901">
    <property type="term" value="F:protein kinase binding"/>
    <property type="evidence" value="ECO:0007669"/>
    <property type="project" value="InterPro"/>
</dbReference>
<dbReference type="PANTHER" id="PTHR15615">
    <property type="match status" value="1"/>
</dbReference>
<dbReference type="STRING" id="39966.A0A369JPP5"/>
<dbReference type="InParanoid" id="A0A369JPP5"/>
<evidence type="ECO:0000256" key="1">
    <source>
        <dbReference type="SAM" id="MobiDB-lite"/>
    </source>
</evidence>
<evidence type="ECO:0008006" key="4">
    <source>
        <dbReference type="Google" id="ProtNLM"/>
    </source>
</evidence>